<name>A0AAV4HM15_9GAST</name>
<keyword evidence="3" id="KW-0812">Transmembrane</keyword>
<dbReference type="EMBL" id="BMAT01009049">
    <property type="protein sequence ID" value="GFR97650.1"/>
    <property type="molecule type" value="Genomic_DNA"/>
</dbReference>
<keyword evidence="3" id="KW-0472">Membrane</keyword>
<dbReference type="GO" id="GO:0016788">
    <property type="term" value="F:hydrolase activity, acting on ester bonds"/>
    <property type="evidence" value="ECO:0007669"/>
    <property type="project" value="InterPro"/>
</dbReference>
<sequence>MVWSGIEPTTSRSRVRRANHSATLPHTYMHHQYRPFSVSRAYLIYTVAFSSLFAFATRMIDISSPTPLPVAAANSTASDSAPKNKQGKQRKNKHSGNRDRSSSSSALQRNWDTSTSSAGPEHWRILGSLINQLTRAKQVAFACWRPRTSLPTLEVRDIVVEDIDNDPLSYPRNVDSIVDVSGFVPALGIHPKPPKHVGIWTASEKEAFEILMRSQKIKALSEVVLDFYARHIGKQREVLRYNIIFWAFADLAKLMIFHLRKPKGKEDEACFRRLELAKKCLDKTQSIQLHCFNGGGDAMFT</sequence>
<organism evidence="4 5">
    <name type="scientific">Elysia marginata</name>
    <dbReference type="NCBI Taxonomy" id="1093978"/>
    <lineage>
        <taxon>Eukaryota</taxon>
        <taxon>Metazoa</taxon>
        <taxon>Spiralia</taxon>
        <taxon>Lophotrochozoa</taxon>
        <taxon>Mollusca</taxon>
        <taxon>Gastropoda</taxon>
        <taxon>Heterobranchia</taxon>
        <taxon>Euthyneura</taxon>
        <taxon>Panpulmonata</taxon>
        <taxon>Sacoglossa</taxon>
        <taxon>Placobranchoidea</taxon>
        <taxon>Plakobranchidae</taxon>
        <taxon>Elysia</taxon>
    </lineage>
</organism>
<feature type="region of interest" description="Disordered" evidence="2">
    <location>
        <begin position="70"/>
        <end position="119"/>
    </location>
</feature>
<comment type="caution">
    <text evidence="4">The sequence shown here is derived from an EMBL/GenBank/DDBJ whole genome shotgun (WGS) entry which is preliminary data.</text>
</comment>
<dbReference type="Gene3D" id="3.20.20.140">
    <property type="entry name" value="Metal-dependent hydrolases"/>
    <property type="match status" value="1"/>
</dbReference>
<evidence type="ECO:0008006" key="6">
    <source>
        <dbReference type="Google" id="ProtNLM"/>
    </source>
</evidence>
<protein>
    <recommendedName>
        <fullName evidence="6">PiggyBac transposable element-derived protein domain-containing protein</fullName>
    </recommendedName>
</protein>
<comment type="similarity">
    <text evidence="1">Belongs to the metallo-dependent hydrolases superfamily. TatD-type hydrolase family.</text>
</comment>
<feature type="transmembrane region" description="Helical" evidence="3">
    <location>
        <begin position="42"/>
        <end position="60"/>
    </location>
</feature>
<dbReference type="SUPFAM" id="SSF51556">
    <property type="entry name" value="Metallo-dependent hydrolases"/>
    <property type="match status" value="1"/>
</dbReference>
<evidence type="ECO:0000313" key="5">
    <source>
        <dbReference type="Proteomes" id="UP000762676"/>
    </source>
</evidence>
<dbReference type="Proteomes" id="UP000762676">
    <property type="component" value="Unassembled WGS sequence"/>
</dbReference>
<evidence type="ECO:0000313" key="4">
    <source>
        <dbReference type="EMBL" id="GFR97650.1"/>
    </source>
</evidence>
<keyword evidence="5" id="KW-1185">Reference proteome</keyword>
<accession>A0AAV4HM15</accession>
<dbReference type="InterPro" id="IPR032466">
    <property type="entry name" value="Metal_Hydrolase"/>
</dbReference>
<keyword evidence="3" id="KW-1133">Transmembrane helix</keyword>
<feature type="compositionally biased region" description="Basic residues" evidence="2">
    <location>
        <begin position="85"/>
        <end position="95"/>
    </location>
</feature>
<dbReference type="InterPro" id="IPR001130">
    <property type="entry name" value="TatD-like"/>
</dbReference>
<evidence type="ECO:0000256" key="3">
    <source>
        <dbReference type="SAM" id="Phobius"/>
    </source>
</evidence>
<evidence type="ECO:0000256" key="1">
    <source>
        <dbReference type="ARBA" id="ARBA00009275"/>
    </source>
</evidence>
<feature type="compositionally biased region" description="Polar residues" evidence="2">
    <location>
        <begin position="73"/>
        <end position="83"/>
    </location>
</feature>
<gene>
    <name evidence="4" type="ORF">ElyMa_004482900</name>
</gene>
<dbReference type="Pfam" id="PF01026">
    <property type="entry name" value="TatD_DNase"/>
    <property type="match status" value="1"/>
</dbReference>
<proteinExistence type="inferred from homology"/>
<evidence type="ECO:0000256" key="2">
    <source>
        <dbReference type="SAM" id="MobiDB-lite"/>
    </source>
</evidence>
<dbReference type="AlphaFoldDB" id="A0AAV4HM15"/>
<feature type="compositionally biased region" description="Polar residues" evidence="2">
    <location>
        <begin position="106"/>
        <end position="118"/>
    </location>
</feature>
<reference evidence="4 5" key="1">
    <citation type="journal article" date="2021" name="Elife">
        <title>Chloroplast acquisition without the gene transfer in kleptoplastic sea slugs, Plakobranchus ocellatus.</title>
        <authorList>
            <person name="Maeda T."/>
            <person name="Takahashi S."/>
            <person name="Yoshida T."/>
            <person name="Shimamura S."/>
            <person name="Takaki Y."/>
            <person name="Nagai Y."/>
            <person name="Toyoda A."/>
            <person name="Suzuki Y."/>
            <person name="Arimoto A."/>
            <person name="Ishii H."/>
            <person name="Satoh N."/>
            <person name="Nishiyama T."/>
            <person name="Hasebe M."/>
            <person name="Maruyama T."/>
            <person name="Minagawa J."/>
            <person name="Obokata J."/>
            <person name="Shigenobu S."/>
        </authorList>
    </citation>
    <scope>NUCLEOTIDE SEQUENCE [LARGE SCALE GENOMIC DNA]</scope>
</reference>